<evidence type="ECO:0000313" key="1">
    <source>
        <dbReference type="EMBL" id="EBA09987.1"/>
    </source>
</evidence>
<evidence type="ECO:0008006" key="3">
    <source>
        <dbReference type="Google" id="ProtNLM"/>
    </source>
</evidence>
<dbReference type="Gene3D" id="3.40.50.1240">
    <property type="entry name" value="Phosphoglycerate mutase-like"/>
    <property type="match status" value="1"/>
</dbReference>
<organism evidence="1 2">
    <name type="scientific">Sagittula stellata (strain ATCC 700073 / DSM 11524 / E-37)</name>
    <dbReference type="NCBI Taxonomy" id="388399"/>
    <lineage>
        <taxon>Bacteria</taxon>
        <taxon>Pseudomonadati</taxon>
        <taxon>Pseudomonadota</taxon>
        <taxon>Alphaproteobacteria</taxon>
        <taxon>Rhodobacterales</taxon>
        <taxon>Roseobacteraceae</taxon>
        <taxon>Sagittula</taxon>
    </lineage>
</organism>
<dbReference type="OrthoDB" id="34197at2"/>
<accession>A3JZT4</accession>
<proteinExistence type="predicted"/>
<dbReference type="eggNOG" id="COG0406">
    <property type="taxonomic scope" value="Bacteria"/>
</dbReference>
<dbReference type="Proteomes" id="UP000005713">
    <property type="component" value="Unassembled WGS sequence"/>
</dbReference>
<dbReference type="RefSeq" id="WP_005856363.1">
    <property type="nucleotide sequence ID" value="NZ_AAYA01000002.1"/>
</dbReference>
<gene>
    <name evidence="1" type="ORF">SSE37_09263</name>
</gene>
<comment type="caution">
    <text evidence="1">The sequence shown here is derived from an EMBL/GenBank/DDBJ whole genome shotgun (WGS) entry which is preliminary data.</text>
</comment>
<dbReference type="Pfam" id="PF00300">
    <property type="entry name" value="His_Phos_1"/>
    <property type="match status" value="1"/>
</dbReference>
<dbReference type="InterPro" id="IPR013078">
    <property type="entry name" value="His_Pase_superF_clade-1"/>
</dbReference>
<name>A3JZT4_SAGS3</name>
<dbReference type="SUPFAM" id="SSF53254">
    <property type="entry name" value="Phosphoglycerate mutase-like"/>
    <property type="match status" value="1"/>
</dbReference>
<sequence>MRRLYCITHADVVIDPDVPVPDWRLSARGKARHEDFARRCPPVSSVFSSMERKAREGAAILAEDRGLVHREVLSLAENDRSATGYLPGPEFETMADAFFANPRDSVRGWERAIDAQYRIVATLKRVVSEAPDGDIAVVAHGGIGALLRAHLTGSEIDRSHDQPRGAGGHVLVVGLPASGDADGGAWRLLDGWISIDSFAVGADA</sequence>
<evidence type="ECO:0000313" key="2">
    <source>
        <dbReference type="Proteomes" id="UP000005713"/>
    </source>
</evidence>
<dbReference type="AlphaFoldDB" id="A3JZT4"/>
<protein>
    <recommendedName>
        <fullName evidence="3">Phosphoglycerate mutase family protein</fullName>
    </recommendedName>
</protein>
<dbReference type="InterPro" id="IPR029033">
    <property type="entry name" value="His_PPase_superfam"/>
</dbReference>
<keyword evidence="2" id="KW-1185">Reference proteome</keyword>
<dbReference type="EMBL" id="AAYA01000002">
    <property type="protein sequence ID" value="EBA09987.1"/>
    <property type="molecule type" value="Genomic_DNA"/>
</dbReference>
<reference evidence="1 2" key="1">
    <citation type="submission" date="2006-06" db="EMBL/GenBank/DDBJ databases">
        <authorList>
            <person name="Moran M.A."/>
            <person name="Ferriera S."/>
            <person name="Johnson J."/>
            <person name="Kravitz S."/>
            <person name="Beeson K."/>
            <person name="Sutton G."/>
            <person name="Rogers Y.-H."/>
            <person name="Friedman R."/>
            <person name="Frazier M."/>
            <person name="Venter J.C."/>
        </authorList>
    </citation>
    <scope>NUCLEOTIDE SEQUENCE [LARGE SCALE GENOMIC DNA]</scope>
    <source>
        <strain evidence="1 2">E-37</strain>
    </source>
</reference>